<evidence type="ECO:0000313" key="3">
    <source>
        <dbReference type="RefSeq" id="XP_015882461.1"/>
    </source>
</evidence>
<organism evidence="2 3">
    <name type="scientific">Ziziphus jujuba</name>
    <name type="common">Chinese jujube</name>
    <name type="synonym">Ziziphus sativa</name>
    <dbReference type="NCBI Taxonomy" id="326968"/>
    <lineage>
        <taxon>Eukaryota</taxon>
        <taxon>Viridiplantae</taxon>
        <taxon>Streptophyta</taxon>
        <taxon>Embryophyta</taxon>
        <taxon>Tracheophyta</taxon>
        <taxon>Spermatophyta</taxon>
        <taxon>Magnoliopsida</taxon>
        <taxon>eudicotyledons</taxon>
        <taxon>Gunneridae</taxon>
        <taxon>Pentapetalae</taxon>
        <taxon>rosids</taxon>
        <taxon>fabids</taxon>
        <taxon>Rosales</taxon>
        <taxon>Rhamnaceae</taxon>
        <taxon>Paliureae</taxon>
        <taxon>Ziziphus</taxon>
    </lineage>
</organism>
<dbReference type="SMART" id="SM00666">
    <property type="entry name" value="PB1"/>
    <property type="match status" value="1"/>
</dbReference>
<gene>
    <name evidence="3" type="primary">LOC107418288</name>
</gene>
<dbReference type="InParanoid" id="A0A6P4A339"/>
<keyword evidence="2" id="KW-1185">Reference proteome</keyword>
<evidence type="ECO:0000313" key="2">
    <source>
        <dbReference type="Proteomes" id="UP001652623"/>
    </source>
</evidence>
<dbReference type="InterPro" id="IPR053198">
    <property type="entry name" value="Gynoecium_Dev_Regulator"/>
</dbReference>
<reference evidence="3" key="2">
    <citation type="submission" date="2025-08" db="UniProtKB">
        <authorList>
            <consortium name="RefSeq"/>
        </authorList>
    </citation>
    <scope>IDENTIFICATION</scope>
    <source>
        <tissue evidence="3">Seedling</tissue>
    </source>
</reference>
<dbReference type="PANTHER" id="PTHR31066:SF66">
    <property type="entry name" value="PB1 DOMAIN-CONTAINING PROTEIN"/>
    <property type="match status" value="1"/>
</dbReference>
<dbReference type="Gene3D" id="3.10.20.90">
    <property type="entry name" value="Phosphatidylinositol 3-kinase Catalytic Subunit, Chain A, domain 1"/>
    <property type="match status" value="1"/>
</dbReference>
<dbReference type="Proteomes" id="UP001652623">
    <property type="component" value="Chromosome 2"/>
</dbReference>
<dbReference type="RefSeq" id="XP_015882461.1">
    <property type="nucleotide sequence ID" value="XM_016026975.4"/>
</dbReference>
<dbReference type="AlphaFoldDB" id="A0A6P4A339"/>
<dbReference type="Pfam" id="PF00564">
    <property type="entry name" value="PB1"/>
    <property type="match status" value="1"/>
</dbReference>
<reference evidence="2" key="1">
    <citation type="submission" date="2025-05" db="UniProtKB">
        <authorList>
            <consortium name="RefSeq"/>
        </authorList>
    </citation>
    <scope>NUCLEOTIDE SEQUENCE [LARGE SCALE GENOMIC DNA]</scope>
</reference>
<dbReference type="CDD" id="cd06410">
    <property type="entry name" value="PB1_UP2"/>
    <property type="match status" value="1"/>
</dbReference>
<dbReference type="FunCoup" id="A0A6P4A339">
    <property type="interactions" value="197"/>
</dbReference>
<proteinExistence type="predicted"/>
<evidence type="ECO:0000259" key="1">
    <source>
        <dbReference type="SMART" id="SM00666"/>
    </source>
</evidence>
<dbReference type="GeneID" id="107418288"/>
<accession>A0A6P4A339</accession>
<dbReference type="InterPro" id="IPR000270">
    <property type="entry name" value="PB1_dom"/>
</dbReference>
<protein>
    <submittedName>
        <fullName evidence="3">Uncharacterized protein LOC107418288</fullName>
    </submittedName>
</protein>
<dbReference type="KEGG" id="zju:107418288"/>
<sequence length="204" mass="22792">MDQSKSTESLKFLCSYGGKILPRHTDGKLRYVGGLTRVLSVDRSISFAELMVKLVEFCGFSVVLRCQLPCGDLETLITIKSDEDLANLIEEYDRISPSSKIRAVLSPPQSLKKVSPPPSAAPSVDYESPKSVFAAVHSPPYRYASKACSPGVGIPVGIQKSSERVCYYPCHVQGNPNRNFPYNHHHHHHHHHRYPVAAGYNYWQ</sequence>
<name>A0A6P4A339_ZIZJJ</name>
<dbReference type="SUPFAM" id="SSF54277">
    <property type="entry name" value="CAD &amp; PB1 domains"/>
    <property type="match status" value="1"/>
</dbReference>
<feature type="domain" description="PB1" evidence="1">
    <location>
        <begin position="24"/>
        <end position="108"/>
    </location>
</feature>
<dbReference type="PANTHER" id="PTHR31066">
    <property type="entry name" value="OS05G0427100 PROTEIN-RELATED"/>
    <property type="match status" value="1"/>
</dbReference>